<dbReference type="SUPFAM" id="SSF51395">
    <property type="entry name" value="FMN-linked oxidoreductases"/>
    <property type="match status" value="1"/>
</dbReference>
<comment type="subcellular location">
    <subcellularLocation>
        <location evidence="3">Cytoplasm</location>
    </subcellularLocation>
</comment>
<dbReference type="PIRSF" id="PIRSF000164">
    <property type="entry name" value="DHO_oxidase"/>
    <property type="match status" value="1"/>
</dbReference>
<dbReference type="RefSeq" id="WP_125578677.1">
    <property type="nucleotide sequence ID" value="NZ_JBHTOF010000026.1"/>
</dbReference>
<keyword evidence="15" id="KW-1185">Reference proteome</keyword>
<dbReference type="PANTHER" id="PTHR48109:SF1">
    <property type="entry name" value="DIHYDROOROTATE DEHYDROGENASE (FUMARATE)"/>
    <property type="match status" value="1"/>
</dbReference>
<evidence type="ECO:0000256" key="10">
    <source>
        <dbReference type="ARBA" id="ARBA00022643"/>
    </source>
</evidence>
<evidence type="ECO:0000313" key="14">
    <source>
        <dbReference type="EMBL" id="MFD1465209.1"/>
    </source>
</evidence>
<dbReference type="Proteomes" id="UP001597244">
    <property type="component" value="Unassembled WGS sequence"/>
</dbReference>
<dbReference type="EMBL" id="JBHTOF010000026">
    <property type="protein sequence ID" value="MFD1465209.1"/>
    <property type="molecule type" value="Genomic_DNA"/>
</dbReference>
<evidence type="ECO:0000256" key="7">
    <source>
        <dbReference type="ARBA" id="ARBA00011911"/>
    </source>
</evidence>
<keyword evidence="9" id="KW-0285">Flavoprotein</keyword>
<dbReference type="Gene3D" id="3.20.20.70">
    <property type="entry name" value="Aldolase class I"/>
    <property type="match status" value="1"/>
</dbReference>
<evidence type="ECO:0000313" key="15">
    <source>
        <dbReference type="Proteomes" id="UP001597244"/>
    </source>
</evidence>
<organism evidence="14 15">
    <name type="scientific">Lapidilactobacillus mulanensis</name>
    <dbReference type="NCBI Taxonomy" id="2485999"/>
    <lineage>
        <taxon>Bacteria</taxon>
        <taxon>Bacillati</taxon>
        <taxon>Bacillota</taxon>
        <taxon>Bacilli</taxon>
        <taxon>Lactobacillales</taxon>
        <taxon>Lactobacillaceae</taxon>
        <taxon>Lapidilactobacillus</taxon>
    </lineage>
</organism>
<comment type="subunit">
    <text evidence="6">Homodimer.</text>
</comment>
<dbReference type="Pfam" id="PF01180">
    <property type="entry name" value="DHO_dh"/>
    <property type="match status" value="1"/>
</dbReference>
<evidence type="ECO:0000256" key="12">
    <source>
        <dbReference type="ARBA" id="ARBA00023002"/>
    </source>
</evidence>
<dbReference type="GO" id="GO:1990663">
    <property type="term" value="F:dihydroorotate dehydrogenase (fumarate) activity"/>
    <property type="evidence" value="ECO:0007669"/>
    <property type="project" value="UniProtKB-EC"/>
</dbReference>
<dbReference type="NCBIfam" id="NF002702">
    <property type="entry name" value="PRK02506.1"/>
    <property type="match status" value="1"/>
</dbReference>
<reference evidence="15" key="1">
    <citation type="journal article" date="2019" name="Int. J. Syst. Evol. Microbiol.">
        <title>The Global Catalogue of Microorganisms (GCM) 10K type strain sequencing project: providing services to taxonomists for standard genome sequencing and annotation.</title>
        <authorList>
            <consortium name="The Broad Institute Genomics Platform"/>
            <consortium name="The Broad Institute Genome Sequencing Center for Infectious Disease"/>
            <person name="Wu L."/>
            <person name="Ma J."/>
        </authorList>
    </citation>
    <scope>NUCLEOTIDE SEQUENCE [LARGE SCALE GENOMIC DNA]</scope>
    <source>
        <strain evidence="15">CCM 8951</strain>
    </source>
</reference>
<evidence type="ECO:0000256" key="4">
    <source>
        <dbReference type="ARBA" id="ARBA00004725"/>
    </source>
</evidence>
<name>A0ABW4DMG5_9LACO</name>
<dbReference type="InterPro" id="IPR023359">
    <property type="entry name" value="Dihydro_DH_chainA_dom2"/>
</dbReference>
<dbReference type="InterPro" id="IPR050074">
    <property type="entry name" value="DHO_dehydrogenase"/>
</dbReference>
<comment type="catalytic activity">
    <reaction evidence="1">
        <text>(S)-dihydroorotate + fumarate = orotate + succinate</text>
        <dbReference type="Rhea" id="RHEA:30059"/>
        <dbReference type="ChEBI" id="CHEBI:29806"/>
        <dbReference type="ChEBI" id="CHEBI:30031"/>
        <dbReference type="ChEBI" id="CHEBI:30839"/>
        <dbReference type="ChEBI" id="CHEBI:30864"/>
        <dbReference type="EC" id="1.3.98.1"/>
    </reaction>
</comment>
<dbReference type="InterPro" id="IPR013785">
    <property type="entry name" value="Aldolase_TIM"/>
</dbReference>
<comment type="caution">
    <text evidence="14">The sequence shown here is derived from an EMBL/GenBank/DDBJ whole genome shotgun (WGS) entry which is preliminary data.</text>
</comment>
<dbReference type="InterPro" id="IPR033886">
    <property type="entry name" value="DHOD_1A"/>
</dbReference>
<comment type="pathway">
    <text evidence="4">Pyrimidine metabolism; UMP biosynthesis via de novo pathway.</text>
</comment>
<evidence type="ECO:0000256" key="3">
    <source>
        <dbReference type="ARBA" id="ARBA00004496"/>
    </source>
</evidence>
<dbReference type="EC" id="1.3.98.1" evidence="7"/>
<evidence type="ECO:0000256" key="11">
    <source>
        <dbReference type="ARBA" id="ARBA00022975"/>
    </source>
</evidence>
<dbReference type="PANTHER" id="PTHR48109">
    <property type="entry name" value="DIHYDROOROTATE DEHYDROGENASE (QUINONE), MITOCHONDRIAL-RELATED"/>
    <property type="match status" value="1"/>
</dbReference>
<evidence type="ECO:0000256" key="1">
    <source>
        <dbReference type="ARBA" id="ARBA00001694"/>
    </source>
</evidence>
<dbReference type="PROSITE" id="PS00911">
    <property type="entry name" value="DHODEHASE_1"/>
    <property type="match status" value="1"/>
</dbReference>
<keyword evidence="8" id="KW-0963">Cytoplasm</keyword>
<dbReference type="InterPro" id="IPR001295">
    <property type="entry name" value="Dihydroorotate_DH_CS"/>
</dbReference>
<feature type="domain" description="Dihydroorotate dehydrogenase catalytic" evidence="13">
    <location>
        <begin position="4"/>
        <end position="292"/>
    </location>
</feature>
<evidence type="ECO:0000256" key="6">
    <source>
        <dbReference type="ARBA" id="ARBA00011738"/>
    </source>
</evidence>
<comment type="cofactor">
    <cofactor evidence="2">
        <name>FMN</name>
        <dbReference type="ChEBI" id="CHEBI:58210"/>
    </cofactor>
</comment>
<dbReference type="InterPro" id="IPR005720">
    <property type="entry name" value="Dihydroorotate_DH_cat"/>
</dbReference>
<keyword evidence="11" id="KW-0665">Pyrimidine biosynthesis</keyword>
<evidence type="ECO:0000259" key="13">
    <source>
        <dbReference type="Pfam" id="PF01180"/>
    </source>
</evidence>
<dbReference type="CDD" id="cd04741">
    <property type="entry name" value="DHOD_1A_like"/>
    <property type="match status" value="1"/>
</dbReference>
<proteinExistence type="inferred from homology"/>
<evidence type="ECO:0000256" key="9">
    <source>
        <dbReference type="ARBA" id="ARBA00022630"/>
    </source>
</evidence>
<evidence type="ECO:0000256" key="2">
    <source>
        <dbReference type="ARBA" id="ARBA00001917"/>
    </source>
</evidence>
<comment type="similarity">
    <text evidence="5">Belongs to the dihydroorotate dehydrogenase family. Type 1 subfamily.</text>
</comment>
<sequence>MTNLTHEFLGRTFTSPLMNAAGVHCESISELRELQQSAAGTLITKTATLQPRQGNQSPRYADLPFGSLNAMGLPNFGLDYYLDFVSTQPANGRQLFLSVTGFSTAETLELLHKISASDFQGITELNLSCPNVEGHPQLAYDFAATKQLLQQVFNFFDKPLGIKLPPYFDLAHFDQMATIINQFPIAYVNCINSIGNGLFIDPQTDTVVTRPKTGFGGIGGAYVKPTALANVWAFHQRLESRIAIIGTGGVRTGRDVYELLLCGASMVQVGTQLHQEGVDVFARLETELQEILTAKKIDQLTDMIGQLQTL</sequence>
<dbReference type="InterPro" id="IPR012135">
    <property type="entry name" value="Dihydroorotate_DH_1_2"/>
</dbReference>
<keyword evidence="10" id="KW-0288">FMN</keyword>
<evidence type="ECO:0000256" key="8">
    <source>
        <dbReference type="ARBA" id="ARBA00022490"/>
    </source>
</evidence>
<accession>A0ABW4DMG5</accession>
<evidence type="ECO:0000256" key="5">
    <source>
        <dbReference type="ARBA" id="ARBA00008008"/>
    </source>
</evidence>
<dbReference type="PROSITE" id="PS00912">
    <property type="entry name" value="DHODEHASE_2"/>
    <property type="match status" value="1"/>
</dbReference>
<dbReference type="Gene3D" id="2.30.26.10">
    <property type="entry name" value="Dihydroorotate Dehydrogenase A, chain A, domain 2"/>
    <property type="match status" value="1"/>
</dbReference>
<gene>
    <name evidence="14" type="ORF">ACFQ4L_03785</name>
</gene>
<protein>
    <recommendedName>
        <fullName evidence="7">dihydroorotate oxidase (fumarate)</fullName>
        <ecNumber evidence="7">1.3.98.1</ecNumber>
    </recommendedName>
</protein>
<keyword evidence="12 14" id="KW-0560">Oxidoreductase</keyword>